<dbReference type="EMBL" id="JAZBJZ010000081">
    <property type="protein sequence ID" value="MEE3718516.1"/>
    <property type="molecule type" value="Genomic_DNA"/>
</dbReference>
<dbReference type="Proteomes" id="UP001333818">
    <property type="component" value="Unassembled WGS sequence"/>
</dbReference>
<reference evidence="1" key="1">
    <citation type="submission" date="2024-01" db="EMBL/GenBank/DDBJ databases">
        <title>Bank of Algae and Cyanobacteria of the Azores (BACA) strain genomes.</title>
        <authorList>
            <person name="Luz R."/>
            <person name="Cordeiro R."/>
            <person name="Fonseca A."/>
            <person name="Goncalves V."/>
        </authorList>
    </citation>
    <scope>NUCLEOTIDE SEQUENCE</scope>
    <source>
        <strain evidence="1">BACA0141</strain>
    </source>
</reference>
<dbReference type="AlphaFoldDB" id="A0AAW9Q6E8"/>
<name>A0AAW9Q6E8_9CYAN</name>
<sequence>MSHDISIEASGDRHQLVVPPSDRDYRLGALNARVLLVEYGDYQCPQY</sequence>
<dbReference type="RefSeq" id="WP_330484948.1">
    <property type="nucleotide sequence ID" value="NZ_JAZBJZ010000081.1"/>
</dbReference>
<dbReference type="SUPFAM" id="SSF52833">
    <property type="entry name" value="Thioredoxin-like"/>
    <property type="match status" value="1"/>
</dbReference>
<evidence type="ECO:0000313" key="1">
    <source>
        <dbReference type="EMBL" id="MEE3718516.1"/>
    </source>
</evidence>
<accession>A0AAW9Q6E8</accession>
<dbReference type="Gene3D" id="3.40.30.10">
    <property type="entry name" value="Glutaredoxin"/>
    <property type="match status" value="1"/>
</dbReference>
<comment type="caution">
    <text evidence="1">The sequence shown here is derived from an EMBL/GenBank/DDBJ whole genome shotgun (WGS) entry which is preliminary data.</text>
</comment>
<proteinExistence type="predicted"/>
<organism evidence="1 2">
    <name type="scientific">Tumidithrix elongata BACA0141</name>
    <dbReference type="NCBI Taxonomy" id="2716417"/>
    <lineage>
        <taxon>Bacteria</taxon>
        <taxon>Bacillati</taxon>
        <taxon>Cyanobacteriota</taxon>
        <taxon>Cyanophyceae</taxon>
        <taxon>Pseudanabaenales</taxon>
        <taxon>Pseudanabaenaceae</taxon>
        <taxon>Tumidithrix</taxon>
        <taxon>Tumidithrix elongata</taxon>
    </lineage>
</organism>
<protein>
    <submittedName>
        <fullName evidence="1">Uncharacterized protein</fullName>
    </submittedName>
</protein>
<keyword evidence="2" id="KW-1185">Reference proteome</keyword>
<dbReference type="InterPro" id="IPR036249">
    <property type="entry name" value="Thioredoxin-like_sf"/>
</dbReference>
<gene>
    <name evidence="1" type="ORF">V2H45_17380</name>
</gene>
<evidence type="ECO:0000313" key="2">
    <source>
        <dbReference type="Proteomes" id="UP001333818"/>
    </source>
</evidence>